<dbReference type="Proteomes" id="UP000224567">
    <property type="component" value="Unassembled WGS sequence"/>
</dbReference>
<name>A0A2G2WDN7_CAPBA</name>
<sequence>MITKVDNSTPNDDRGQKSEAMFLNILSWIHQYEFDEDEYWNKVEAPVRCLIHHLKTVEVAGLVMEKLVDSVSGIFAWAFHGVKEKEDIPKKEIYCPSSLVSDKACE</sequence>
<reference evidence="1 2" key="1">
    <citation type="journal article" date="2017" name="Genome Biol.">
        <title>New reference genome sequences of hot pepper reveal the massive evolution of plant disease-resistance genes by retroduplication.</title>
        <authorList>
            <person name="Kim S."/>
            <person name="Park J."/>
            <person name="Yeom S.I."/>
            <person name="Kim Y.M."/>
            <person name="Seo E."/>
            <person name="Kim K.T."/>
            <person name="Kim M.S."/>
            <person name="Lee J.M."/>
            <person name="Cheong K."/>
            <person name="Shin H.S."/>
            <person name="Kim S.B."/>
            <person name="Han K."/>
            <person name="Lee J."/>
            <person name="Park M."/>
            <person name="Lee H.A."/>
            <person name="Lee H.Y."/>
            <person name="Lee Y."/>
            <person name="Oh S."/>
            <person name="Lee J.H."/>
            <person name="Choi E."/>
            <person name="Choi E."/>
            <person name="Lee S.E."/>
            <person name="Jeon J."/>
            <person name="Kim H."/>
            <person name="Choi G."/>
            <person name="Song H."/>
            <person name="Lee J."/>
            <person name="Lee S.C."/>
            <person name="Kwon J.K."/>
            <person name="Lee H.Y."/>
            <person name="Koo N."/>
            <person name="Hong Y."/>
            <person name="Kim R.W."/>
            <person name="Kang W.H."/>
            <person name="Huh J.H."/>
            <person name="Kang B.C."/>
            <person name="Yang T.J."/>
            <person name="Lee Y.H."/>
            <person name="Bennetzen J.L."/>
            <person name="Choi D."/>
        </authorList>
    </citation>
    <scope>NUCLEOTIDE SEQUENCE [LARGE SCALE GENOMIC DNA]</scope>
    <source>
        <strain evidence="2">cv. PBC81</strain>
    </source>
</reference>
<gene>
    <name evidence="1" type="ORF">CQW23_17376</name>
</gene>
<dbReference type="AlphaFoldDB" id="A0A2G2WDN7"/>
<protein>
    <submittedName>
        <fullName evidence="1">Uncharacterized protein</fullName>
    </submittedName>
</protein>
<dbReference type="EMBL" id="MLFT02000007">
    <property type="protein sequence ID" value="PHT43351.1"/>
    <property type="molecule type" value="Genomic_DNA"/>
</dbReference>
<reference evidence="2" key="2">
    <citation type="journal article" date="2017" name="J. Anim. Genet.">
        <title>Multiple reference genome sequences of hot pepper reveal the massive evolution of plant disease resistance genes by retroduplication.</title>
        <authorList>
            <person name="Kim S."/>
            <person name="Park J."/>
            <person name="Yeom S.-I."/>
            <person name="Kim Y.-M."/>
            <person name="Seo E."/>
            <person name="Kim K.-T."/>
            <person name="Kim M.-S."/>
            <person name="Lee J.M."/>
            <person name="Cheong K."/>
            <person name="Shin H.-S."/>
            <person name="Kim S.-B."/>
            <person name="Han K."/>
            <person name="Lee J."/>
            <person name="Park M."/>
            <person name="Lee H.-A."/>
            <person name="Lee H.-Y."/>
            <person name="Lee Y."/>
            <person name="Oh S."/>
            <person name="Lee J.H."/>
            <person name="Choi E."/>
            <person name="Choi E."/>
            <person name="Lee S.E."/>
            <person name="Jeon J."/>
            <person name="Kim H."/>
            <person name="Choi G."/>
            <person name="Song H."/>
            <person name="Lee J."/>
            <person name="Lee S.-C."/>
            <person name="Kwon J.-K."/>
            <person name="Lee H.-Y."/>
            <person name="Koo N."/>
            <person name="Hong Y."/>
            <person name="Kim R.W."/>
            <person name="Kang W.-H."/>
            <person name="Huh J.H."/>
            <person name="Kang B.-C."/>
            <person name="Yang T.-J."/>
            <person name="Lee Y.-H."/>
            <person name="Bennetzen J.L."/>
            <person name="Choi D."/>
        </authorList>
    </citation>
    <scope>NUCLEOTIDE SEQUENCE [LARGE SCALE GENOMIC DNA]</scope>
    <source>
        <strain evidence="2">cv. PBC81</strain>
    </source>
</reference>
<organism evidence="1 2">
    <name type="scientific">Capsicum baccatum</name>
    <name type="common">Peruvian pepper</name>
    <dbReference type="NCBI Taxonomy" id="33114"/>
    <lineage>
        <taxon>Eukaryota</taxon>
        <taxon>Viridiplantae</taxon>
        <taxon>Streptophyta</taxon>
        <taxon>Embryophyta</taxon>
        <taxon>Tracheophyta</taxon>
        <taxon>Spermatophyta</taxon>
        <taxon>Magnoliopsida</taxon>
        <taxon>eudicotyledons</taxon>
        <taxon>Gunneridae</taxon>
        <taxon>Pentapetalae</taxon>
        <taxon>asterids</taxon>
        <taxon>lamiids</taxon>
        <taxon>Solanales</taxon>
        <taxon>Solanaceae</taxon>
        <taxon>Solanoideae</taxon>
        <taxon>Capsiceae</taxon>
        <taxon>Capsicum</taxon>
    </lineage>
</organism>
<comment type="caution">
    <text evidence="1">The sequence shown here is derived from an EMBL/GenBank/DDBJ whole genome shotgun (WGS) entry which is preliminary data.</text>
</comment>
<keyword evidence="2" id="KW-1185">Reference proteome</keyword>
<proteinExistence type="predicted"/>
<evidence type="ECO:0000313" key="2">
    <source>
        <dbReference type="Proteomes" id="UP000224567"/>
    </source>
</evidence>
<dbReference type="STRING" id="33114.A0A2G2WDN7"/>
<accession>A0A2G2WDN7</accession>
<evidence type="ECO:0000313" key="1">
    <source>
        <dbReference type="EMBL" id="PHT43351.1"/>
    </source>
</evidence>